<dbReference type="Pfam" id="PF25010">
    <property type="entry name" value="ARM_UBP24_USP9X-Y"/>
    <property type="match status" value="1"/>
</dbReference>
<dbReference type="InParanoid" id="A0A1X7TIL3"/>
<accession>A0A1X7TIL3</accession>
<proteinExistence type="predicted"/>
<evidence type="ECO:0000256" key="3">
    <source>
        <dbReference type="ARBA" id="ARBA00022801"/>
    </source>
</evidence>
<keyword evidence="2" id="KW-0833">Ubl conjugation pathway</keyword>
<dbReference type="InterPro" id="IPR056850">
    <property type="entry name" value="ARM_UBP34_24_USP9X_Y"/>
</dbReference>
<name>A0A1X7TIL3_AMPQE</name>
<keyword evidence="3" id="KW-0378">Hydrolase</keyword>
<dbReference type="GO" id="GO:0006508">
    <property type="term" value="P:proteolysis"/>
    <property type="evidence" value="ECO:0007669"/>
    <property type="project" value="UniProtKB-KW"/>
</dbReference>
<organism evidence="5">
    <name type="scientific">Amphimedon queenslandica</name>
    <name type="common">Sponge</name>
    <dbReference type="NCBI Taxonomy" id="400682"/>
    <lineage>
        <taxon>Eukaryota</taxon>
        <taxon>Metazoa</taxon>
        <taxon>Porifera</taxon>
        <taxon>Demospongiae</taxon>
        <taxon>Heteroscleromorpha</taxon>
        <taxon>Haplosclerida</taxon>
        <taxon>Niphatidae</taxon>
        <taxon>Amphimedon</taxon>
    </lineage>
</organism>
<dbReference type="GO" id="GO:0008233">
    <property type="term" value="F:peptidase activity"/>
    <property type="evidence" value="ECO:0007669"/>
    <property type="project" value="UniProtKB-KW"/>
</dbReference>
<evidence type="ECO:0000256" key="1">
    <source>
        <dbReference type="ARBA" id="ARBA00022670"/>
    </source>
</evidence>
<feature type="domain" description="UBP34/UBP24/USP9X/USP9Y-like ARM repeat region" evidence="4">
    <location>
        <begin position="1"/>
        <end position="46"/>
    </location>
</feature>
<dbReference type="AlphaFoldDB" id="A0A1X7TIL3"/>
<evidence type="ECO:0000256" key="2">
    <source>
        <dbReference type="ARBA" id="ARBA00022786"/>
    </source>
</evidence>
<dbReference type="EnsemblMetazoa" id="Aqu2.1.14661_001">
    <property type="protein sequence ID" value="Aqu2.1.14661_001"/>
    <property type="gene ID" value="Aqu2.1.14661"/>
</dbReference>
<dbReference type="STRING" id="400682.A0A1X7TIL3"/>
<evidence type="ECO:0000259" key="4">
    <source>
        <dbReference type="Pfam" id="PF25010"/>
    </source>
</evidence>
<sequence length="74" mass="8408">LDHLFGCFQKSWVGASKKQRDELLDFIRHLAEDDKEGIMASKVLDLKKSDCLKDFTSHFKTIQNLGNVGARANK</sequence>
<evidence type="ECO:0000313" key="5">
    <source>
        <dbReference type="EnsemblMetazoa" id="Aqu2.1.14661_001"/>
    </source>
</evidence>
<keyword evidence="1" id="KW-0645">Protease</keyword>
<reference evidence="5" key="1">
    <citation type="submission" date="2017-05" db="UniProtKB">
        <authorList>
            <consortium name="EnsemblMetazoa"/>
        </authorList>
    </citation>
    <scope>IDENTIFICATION</scope>
</reference>
<protein>
    <recommendedName>
        <fullName evidence="4">UBP34/UBP24/USP9X/USP9Y-like ARM repeat region domain-containing protein</fullName>
    </recommendedName>
</protein>